<name>A0AAD5MW00_PARTN</name>
<accession>A0AAD5MW00</accession>
<comment type="caution">
    <text evidence="1">The sequence shown here is derived from an EMBL/GenBank/DDBJ whole genome shotgun (WGS) entry which is preliminary data.</text>
</comment>
<gene>
    <name evidence="1" type="ORF">KIN20_014367</name>
</gene>
<organism evidence="1 2">
    <name type="scientific">Parelaphostrongylus tenuis</name>
    <name type="common">Meningeal worm</name>
    <dbReference type="NCBI Taxonomy" id="148309"/>
    <lineage>
        <taxon>Eukaryota</taxon>
        <taxon>Metazoa</taxon>
        <taxon>Ecdysozoa</taxon>
        <taxon>Nematoda</taxon>
        <taxon>Chromadorea</taxon>
        <taxon>Rhabditida</taxon>
        <taxon>Rhabditina</taxon>
        <taxon>Rhabditomorpha</taxon>
        <taxon>Strongyloidea</taxon>
        <taxon>Metastrongylidae</taxon>
        <taxon>Parelaphostrongylus</taxon>
    </lineage>
</organism>
<dbReference type="Proteomes" id="UP001196413">
    <property type="component" value="Unassembled WGS sequence"/>
</dbReference>
<sequence length="64" mass="6905">MMKVLEVLEKQTRTELSQLVSCIAEGVRLAAGDGAKAEETEVAAVTYDRSADIHADPQPVFAIM</sequence>
<reference evidence="1" key="1">
    <citation type="submission" date="2021-06" db="EMBL/GenBank/DDBJ databases">
        <title>Parelaphostrongylus tenuis whole genome reference sequence.</title>
        <authorList>
            <person name="Garwood T.J."/>
            <person name="Larsen P.A."/>
            <person name="Fountain-Jones N.M."/>
            <person name="Garbe J.R."/>
            <person name="Macchietto M.G."/>
            <person name="Kania S.A."/>
            <person name="Gerhold R.W."/>
            <person name="Richards J.E."/>
            <person name="Wolf T.M."/>
        </authorList>
    </citation>
    <scope>NUCLEOTIDE SEQUENCE</scope>
    <source>
        <strain evidence="1">MNPRO001-30</strain>
        <tissue evidence="1">Meninges</tissue>
    </source>
</reference>
<evidence type="ECO:0000313" key="2">
    <source>
        <dbReference type="Proteomes" id="UP001196413"/>
    </source>
</evidence>
<keyword evidence="2" id="KW-1185">Reference proteome</keyword>
<dbReference type="EMBL" id="JAHQIW010002852">
    <property type="protein sequence ID" value="KAJ1356631.1"/>
    <property type="molecule type" value="Genomic_DNA"/>
</dbReference>
<protein>
    <submittedName>
        <fullName evidence="1">Uncharacterized protein</fullName>
    </submittedName>
</protein>
<evidence type="ECO:0000313" key="1">
    <source>
        <dbReference type="EMBL" id="KAJ1356631.1"/>
    </source>
</evidence>
<dbReference type="AlphaFoldDB" id="A0AAD5MW00"/>
<proteinExistence type="predicted"/>